<dbReference type="STRING" id="685588.A0A067TUZ1"/>
<evidence type="ECO:0000256" key="4">
    <source>
        <dbReference type="ARBA" id="ARBA00022676"/>
    </source>
</evidence>
<dbReference type="OrthoDB" id="5589195at2759"/>
<feature type="compositionally biased region" description="Low complexity" evidence="11">
    <location>
        <begin position="118"/>
        <end position="136"/>
    </location>
</feature>
<evidence type="ECO:0000256" key="10">
    <source>
        <dbReference type="RuleBase" id="RU363110"/>
    </source>
</evidence>
<evidence type="ECO:0000256" key="1">
    <source>
        <dbReference type="ARBA" id="ARBA00004477"/>
    </source>
</evidence>
<dbReference type="Proteomes" id="UP000027222">
    <property type="component" value="Unassembled WGS sequence"/>
</dbReference>
<feature type="compositionally biased region" description="Low complexity" evidence="11">
    <location>
        <begin position="728"/>
        <end position="745"/>
    </location>
</feature>
<feature type="transmembrane region" description="Helical" evidence="10">
    <location>
        <begin position="695"/>
        <end position="713"/>
    </location>
</feature>
<evidence type="ECO:0000256" key="11">
    <source>
        <dbReference type="SAM" id="MobiDB-lite"/>
    </source>
</evidence>
<reference evidence="13" key="1">
    <citation type="journal article" date="2014" name="Proc. Natl. Acad. Sci. U.S.A.">
        <title>Extensive sampling of basidiomycete genomes demonstrates inadequacy of the white-rot/brown-rot paradigm for wood decay fungi.</title>
        <authorList>
            <person name="Riley R."/>
            <person name="Salamov A.A."/>
            <person name="Brown D.W."/>
            <person name="Nagy L.G."/>
            <person name="Floudas D."/>
            <person name="Held B.W."/>
            <person name="Levasseur A."/>
            <person name="Lombard V."/>
            <person name="Morin E."/>
            <person name="Otillar R."/>
            <person name="Lindquist E.A."/>
            <person name="Sun H."/>
            <person name="LaButti K.M."/>
            <person name="Schmutz J."/>
            <person name="Jabbour D."/>
            <person name="Luo H."/>
            <person name="Baker S.E."/>
            <person name="Pisabarro A.G."/>
            <person name="Walton J.D."/>
            <person name="Blanchette R.A."/>
            <person name="Henrissat B."/>
            <person name="Martin F."/>
            <person name="Cullen D."/>
            <person name="Hibbett D.S."/>
            <person name="Grigoriev I.V."/>
        </authorList>
    </citation>
    <scope>NUCLEOTIDE SEQUENCE [LARGE SCALE GENOMIC DNA]</scope>
    <source>
        <strain evidence="13">CBS 339.88</strain>
    </source>
</reference>
<comment type="similarity">
    <text evidence="3 10">Belongs to the ALG6/ALG8 glucosyltransferase family.</text>
</comment>
<dbReference type="GO" id="GO:0042281">
    <property type="term" value="F:dolichyl pyrophosphate Man9GlcNAc2 alpha-1,3-glucosyltransferase activity"/>
    <property type="evidence" value="ECO:0007669"/>
    <property type="project" value="TreeGrafter"/>
</dbReference>
<dbReference type="PANTHER" id="PTHR12413:SF1">
    <property type="entry name" value="DOLICHYL PYROPHOSPHATE MAN9GLCNAC2 ALPHA-1,3-GLUCOSYLTRANSFERASE"/>
    <property type="match status" value="1"/>
</dbReference>
<sequence length="783" mass="86220">MDELSALPPEGSWKRTSARARTTSLNPRYAYTNPSPATTRAESPSQYQNHHPQQTDADRPDGPVILAPTPRRHLLESSASQHWLNTPPLSPLTSSRALSPQSQSSSSFPPFPYPYPPSTSAASMGSTTSHSNSHNTQARRRLSMHRRSFGALLEQERLGRVPGSPGVAGRPHAGAQAQAQAHEPEEPALGRRWIRWMHKRGVRQWIVPGVLVASTLVKFAIGLGSYSGFNTPPMHGDYEAQRHWMELTVHLPFKQWYAYDLPYWGLDYPPLTAYVSWLCGIVAHWINPAWVALDMSRGIETAESKVFMRTSVVVMDALVYVPALLMFAWTWQGTRSKRTQELALLTLIFQPALLLIDFGHFQYNSVMLGFTLLAMNFFATGDDLIGAFFFVLSLGFKQMALYYAPAIGSYLIAKCLYLGPTHGVRLFLRLALVTATTFTLLFLPWLPPFSSPSAFLQPVKRIFPFARGLFEDKVANFWCASNVVFKWKNWASPEVLVKLATLLTAVGFVPAVVGLVRAGVGMSVGGWVKGGGEKKVEGDSDPASSAPPTPSAVEGKEKEPTPFLPLLPYALLTSSMSFFLFSFQVHEKSILLPLMPITLLLSAAPVDSAVYSWGVLVNNVAVFSMWPLLKRDGLGVQYLATLMLWNRLIGYNPVRLPPRTFIQLLSMAVYAAAILFHLVELVLPPPARYPDIYPVLNVLISTPVFFLAWLWSIKCGVEVSWAVGGLSGSGSSRSHSSTAASASGSTRPSEDDGAAQGSSGWMRERTVSLGYKKKRTSQPLPPT</sequence>
<feature type="compositionally biased region" description="Polar residues" evidence="11">
    <location>
        <begin position="19"/>
        <end position="55"/>
    </location>
</feature>
<feature type="transmembrane region" description="Helical" evidence="10">
    <location>
        <begin position="400"/>
        <end position="419"/>
    </location>
</feature>
<evidence type="ECO:0000256" key="8">
    <source>
        <dbReference type="ARBA" id="ARBA00022989"/>
    </source>
</evidence>
<evidence type="ECO:0000256" key="6">
    <source>
        <dbReference type="ARBA" id="ARBA00022692"/>
    </source>
</evidence>
<feature type="transmembrane region" description="Helical" evidence="10">
    <location>
        <begin position="566"/>
        <end position="585"/>
    </location>
</feature>
<dbReference type="UniPathway" id="UPA00378"/>
<feature type="region of interest" description="Disordered" evidence="11">
    <location>
        <begin position="728"/>
        <end position="783"/>
    </location>
</feature>
<evidence type="ECO:0000256" key="5">
    <source>
        <dbReference type="ARBA" id="ARBA00022679"/>
    </source>
</evidence>
<keyword evidence="6 10" id="KW-0812">Transmembrane</keyword>
<dbReference type="GO" id="GO:0005789">
    <property type="term" value="C:endoplasmic reticulum membrane"/>
    <property type="evidence" value="ECO:0007669"/>
    <property type="project" value="UniProtKB-SubCell"/>
</dbReference>
<dbReference type="HOGENOM" id="CLU_008110_1_0_1"/>
<feature type="transmembrane region" description="Helical" evidence="10">
    <location>
        <begin position="343"/>
        <end position="361"/>
    </location>
</feature>
<accession>A0A067TUZ1</accession>
<keyword evidence="4 10" id="KW-0328">Glycosyltransferase</keyword>
<name>A0A067TUZ1_GALM3</name>
<dbReference type="InterPro" id="IPR004856">
    <property type="entry name" value="Glyco_trans_ALG6/ALG8"/>
</dbReference>
<dbReference type="Pfam" id="PF03155">
    <property type="entry name" value="Alg6_Alg8"/>
    <property type="match status" value="1"/>
</dbReference>
<gene>
    <name evidence="12" type="ORF">GALMADRAFT_851446</name>
</gene>
<dbReference type="EMBL" id="KL142369">
    <property type="protein sequence ID" value="KDR82818.1"/>
    <property type="molecule type" value="Genomic_DNA"/>
</dbReference>
<feature type="transmembrane region" description="Helical" evidence="10">
    <location>
        <begin position="495"/>
        <end position="516"/>
    </location>
</feature>
<proteinExistence type="inferred from homology"/>
<feature type="compositionally biased region" description="Low complexity" evidence="11">
    <location>
        <begin position="99"/>
        <end position="108"/>
    </location>
</feature>
<keyword evidence="8 10" id="KW-1133">Transmembrane helix</keyword>
<feature type="region of interest" description="Disordered" evidence="11">
    <location>
        <begin position="1"/>
        <end position="141"/>
    </location>
</feature>
<evidence type="ECO:0000256" key="7">
    <source>
        <dbReference type="ARBA" id="ARBA00022824"/>
    </source>
</evidence>
<evidence type="ECO:0000256" key="3">
    <source>
        <dbReference type="ARBA" id="ARBA00008715"/>
    </source>
</evidence>
<feature type="region of interest" description="Disordered" evidence="11">
    <location>
        <begin position="533"/>
        <end position="559"/>
    </location>
</feature>
<evidence type="ECO:0000256" key="9">
    <source>
        <dbReference type="ARBA" id="ARBA00023136"/>
    </source>
</evidence>
<evidence type="ECO:0000256" key="2">
    <source>
        <dbReference type="ARBA" id="ARBA00004922"/>
    </source>
</evidence>
<dbReference type="PANTHER" id="PTHR12413">
    <property type="entry name" value="DOLICHYL GLYCOSYLTRANSFERASE"/>
    <property type="match status" value="1"/>
</dbReference>
<protein>
    <recommendedName>
        <fullName evidence="10">Alpha-1,3-glucosyltransferase</fullName>
        <ecNumber evidence="10">2.4.1.-</ecNumber>
    </recommendedName>
</protein>
<keyword evidence="13" id="KW-1185">Reference proteome</keyword>
<comment type="pathway">
    <text evidence="2 10">Protein modification; protein glycosylation.</text>
</comment>
<feature type="transmembrane region" description="Helical" evidence="10">
    <location>
        <begin position="313"/>
        <end position="331"/>
    </location>
</feature>
<keyword evidence="5 10" id="KW-0808">Transferase</keyword>
<keyword evidence="9 10" id="KW-0472">Membrane</keyword>
<dbReference type="EC" id="2.4.1.-" evidence="10"/>
<evidence type="ECO:0000313" key="12">
    <source>
        <dbReference type="EMBL" id="KDR82818.1"/>
    </source>
</evidence>
<feature type="region of interest" description="Disordered" evidence="11">
    <location>
        <begin position="160"/>
        <end position="185"/>
    </location>
</feature>
<feature type="transmembrane region" description="Helical" evidence="10">
    <location>
        <begin position="373"/>
        <end position="394"/>
    </location>
</feature>
<comment type="subcellular location">
    <subcellularLocation>
        <location evidence="1 10">Endoplasmic reticulum membrane</location>
        <topology evidence="1 10">Multi-pass membrane protein</topology>
    </subcellularLocation>
</comment>
<feature type="transmembrane region" description="Helical" evidence="10">
    <location>
        <begin position="271"/>
        <end position="293"/>
    </location>
</feature>
<feature type="transmembrane region" description="Helical" evidence="10">
    <location>
        <begin position="205"/>
        <end position="226"/>
    </location>
</feature>
<keyword evidence="7 10" id="KW-0256">Endoplasmic reticulum</keyword>
<feature type="transmembrane region" description="Helical" evidence="10">
    <location>
        <begin position="660"/>
        <end position="683"/>
    </location>
</feature>
<feature type="transmembrane region" description="Helical" evidence="10">
    <location>
        <begin position="426"/>
        <end position="446"/>
    </location>
</feature>
<dbReference type="AlphaFoldDB" id="A0A067TUZ1"/>
<evidence type="ECO:0000313" key="13">
    <source>
        <dbReference type="Proteomes" id="UP000027222"/>
    </source>
</evidence>
<organism evidence="12 13">
    <name type="scientific">Galerina marginata (strain CBS 339.88)</name>
    <dbReference type="NCBI Taxonomy" id="685588"/>
    <lineage>
        <taxon>Eukaryota</taxon>
        <taxon>Fungi</taxon>
        <taxon>Dikarya</taxon>
        <taxon>Basidiomycota</taxon>
        <taxon>Agaricomycotina</taxon>
        <taxon>Agaricomycetes</taxon>
        <taxon>Agaricomycetidae</taxon>
        <taxon>Agaricales</taxon>
        <taxon>Agaricineae</taxon>
        <taxon>Strophariaceae</taxon>
        <taxon>Galerina</taxon>
    </lineage>
</organism>
<feature type="compositionally biased region" description="Low complexity" evidence="11">
    <location>
        <begin position="168"/>
        <end position="181"/>
    </location>
</feature>